<feature type="binding site" evidence="5">
    <location>
        <position position="216"/>
    </location>
    <ligand>
        <name>FAD</name>
        <dbReference type="ChEBI" id="CHEBI:57692"/>
    </ligand>
</feature>
<evidence type="ECO:0000256" key="1">
    <source>
        <dbReference type="ARBA" id="ARBA00001974"/>
    </source>
</evidence>
<evidence type="ECO:0000259" key="7">
    <source>
        <dbReference type="PROSITE" id="PS00623"/>
    </source>
</evidence>
<keyword evidence="3 6" id="KW-0285">Flavoprotein</keyword>
<dbReference type="AlphaFoldDB" id="A0A4Q9BBF5"/>
<dbReference type="EMBL" id="SEWY01000004">
    <property type="protein sequence ID" value="TBH72113.1"/>
    <property type="molecule type" value="Genomic_DNA"/>
</dbReference>
<dbReference type="PROSITE" id="PS00624">
    <property type="entry name" value="GMC_OXRED_2"/>
    <property type="match status" value="1"/>
</dbReference>
<reference evidence="9 10" key="1">
    <citation type="submission" date="2019-02" db="EMBL/GenBank/DDBJ databases">
        <title>Genome of a new Bacteroidetes strain.</title>
        <authorList>
            <person name="Pitt A."/>
        </authorList>
    </citation>
    <scope>NUCLEOTIDE SEQUENCE [LARGE SCALE GENOMIC DNA]</scope>
    <source>
        <strain evidence="9 10">103A-SOEBACH</strain>
    </source>
</reference>
<keyword evidence="10" id="KW-1185">Reference proteome</keyword>
<gene>
    <name evidence="9" type="ORF">EWU20_09850</name>
</gene>
<evidence type="ECO:0000256" key="2">
    <source>
        <dbReference type="ARBA" id="ARBA00010790"/>
    </source>
</evidence>
<dbReference type="InterPro" id="IPR036188">
    <property type="entry name" value="FAD/NAD-bd_sf"/>
</dbReference>
<dbReference type="Gene3D" id="3.50.50.60">
    <property type="entry name" value="FAD/NAD(P)-binding domain"/>
    <property type="match status" value="1"/>
</dbReference>
<dbReference type="PROSITE" id="PS00623">
    <property type="entry name" value="GMC_OXRED_1"/>
    <property type="match status" value="1"/>
</dbReference>
<evidence type="ECO:0000259" key="8">
    <source>
        <dbReference type="PROSITE" id="PS00624"/>
    </source>
</evidence>
<comment type="cofactor">
    <cofactor evidence="1 5">
        <name>FAD</name>
        <dbReference type="ChEBI" id="CHEBI:57692"/>
    </cofactor>
</comment>
<dbReference type="RefSeq" id="WP_130923703.1">
    <property type="nucleotide sequence ID" value="NZ_JAANOL010000004.1"/>
</dbReference>
<keyword evidence="4 5" id="KW-0274">FAD</keyword>
<proteinExistence type="inferred from homology"/>
<dbReference type="Pfam" id="PF00732">
    <property type="entry name" value="GMC_oxred_N"/>
    <property type="match status" value="1"/>
</dbReference>
<evidence type="ECO:0000256" key="5">
    <source>
        <dbReference type="PIRSR" id="PIRSR000137-2"/>
    </source>
</evidence>
<dbReference type="PROSITE" id="PS51257">
    <property type="entry name" value="PROKAR_LIPOPROTEIN"/>
    <property type="match status" value="1"/>
</dbReference>
<dbReference type="PANTHER" id="PTHR11552:SF147">
    <property type="entry name" value="CHOLINE DEHYDROGENASE, MITOCHONDRIAL"/>
    <property type="match status" value="1"/>
</dbReference>
<dbReference type="GO" id="GO:0050660">
    <property type="term" value="F:flavin adenine dinucleotide binding"/>
    <property type="evidence" value="ECO:0007669"/>
    <property type="project" value="InterPro"/>
</dbReference>
<dbReference type="PIRSF" id="PIRSF000137">
    <property type="entry name" value="Alcohol_oxidase"/>
    <property type="match status" value="1"/>
</dbReference>
<accession>A0A4Q9BBF5</accession>
<organism evidence="9 10">
    <name type="scientific">Aquirufa antheringensis</name>
    <dbReference type="NCBI Taxonomy" id="2516559"/>
    <lineage>
        <taxon>Bacteria</taxon>
        <taxon>Pseudomonadati</taxon>
        <taxon>Bacteroidota</taxon>
        <taxon>Cytophagia</taxon>
        <taxon>Cytophagales</taxon>
        <taxon>Flectobacillaceae</taxon>
        <taxon>Aquirufa</taxon>
    </lineage>
</organism>
<dbReference type="Pfam" id="PF05199">
    <property type="entry name" value="GMC_oxred_C"/>
    <property type="match status" value="1"/>
</dbReference>
<evidence type="ECO:0000256" key="6">
    <source>
        <dbReference type="RuleBase" id="RU003968"/>
    </source>
</evidence>
<dbReference type="Proteomes" id="UP000293583">
    <property type="component" value="Unassembled WGS sequence"/>
</dbReference>
<evidence type="ECO:0000313" key="9">
    <source>
        <dbReference type="EMBL" id="TBH72113.1"/>
    </source>
</evidence>
<dbReference type="InterPro" id="IPR000172">
    <property type="entry name" value="GMC_OxRdtase_N"/>
</dbReference>
<evidence type="ECO:0000256" key="4">
    <source>
        <dbReference type="ARBA" id="ARBA00022827"/>
    </source>
</evidence>
<feature type="domain" description="Glucose-methanol-choline oxidoreductase N-terminal" evidence="7">
    <location>
        <begin position="79"/>
        <end position="102"/>
    </location>
</feature>
<comment type="caution">
    <text evidence="9">The sequence shown here is derived from an EMBL/GenBank/DDBJ whole genome shotgun (WGS) entry which is preliminary data.</text>
</comment>
<evidence type="ECO:0000256" key="3">
    <source>
        <dbReference type="ARBA" id="ARBA00022630"/>
    </source>
</evidence>
<dbReference type="Gene3D" id="3.30.560.10">
    <property type="entry name" value="Glucose Oxidase, domain 3"/>
    <property type="match status" value="1"/>
</dbReference>
<evidence type="ECO:0000313" key="10">
    <source>
        <dbReference type="Proteomes" id="UP000293583"/>
    </source>
</evidence>
<dbReference type="SUPFAM" id="SSF51905">
    <property type="entry name" value="FAD/NAD(P)-binding domain"/>
    <property type="match status" value="1"/>
</dbReference>
<dbReference type="OrthoDB" id="9785276at2"/>
<sequence>MKFDYIIVGAGTAGCVLAHRLSENPLNQVLLIEAGGDFRDPRISMPSAYSLLNHTYLNWNFFTEPQPYLGGRRIYQPRGKTVGGSSAINCMAYIRGNKADYDAWAAWGCAGWSYQDVLPYFKKSEDNEDFQNEYHGRGGLHRVAKNRHLTIFGDAFIEGCAMVGIPANPDFNGAKQVGAGLFQFNIQDGERASGAKAFIQPALSCKNLHIQTSFQVASLVIQGEKVTGLKGYKLGSKKPIEFESSEVILSAGAFQSPQILQLSGIGDAAELKAHGIDSRLDLKGVGKNLSDHLFVNMNAQASTKGQSYNVALGVKNYLDYTFKKQGPLASSPLEAAAFYDSVNQSDVPDLQFHFSSAWAADMYDYSRMPLSDGFTILPTLLKPKSRGTVSLRSADYHDAPVIDPRYLSEKEDLETLKRGVRIARDIVLSTAFDGLRKGSELNYPSGPWSEELIEKHIEQATECVYHPVGTCKMGTDAEAVCDPTTLRVRGMQGLRVADASIMPDVISGNTNSAVVMIAEKAADLILSK</sequence>
<dbReference type="InterPro" id="IPR012132">
    <property type="entry name" value="GMC_OxRdtase"/>
</dbReference>
<protein>
    <submittedName>
        <fullName evidence="9">Choline dehydrogenase</fullName>
    </submittedName>
</protein>
<dbReference type="SUPFAM" id="SSF54373">
    <property type="entry name" value="FAD-linked reductases, C-terminal domain"/>
    <property type="match status" value="1"/>
</dbReference>
<dbReference type="GO" id="GO:0016614">
    <property type="term" value="F:oxidoreductase activity, acting on CH-OH group of donors"/>
    <property type="evidence" value="ECO:0007669"/>
    <property type="project" value="InterPro"/>
</dbReference>
<dbReference type="PANTHER" id="PTHR11552">
    <property type="entry name" value="GLUCOSE-METHANOL-CHOLINE GMC OXIDOREDUCTASE"/>
    <property type="match status" value="1"/>
</dbReference>
<dbReference type="InterPro" id="IPR007867">
    <property type="entry name" value="GMC_OxRtase_C"/>
</dbReference>
<comment type="similarity">
    <text evidence="2 6">Belongs to the GMC oxidoreductase family.</text>
</comment>
<feature type="domain" description="Glucose-methanol-choline oxidoreductase N-terminal" evidence="8">
    <location>
        <begin position="252"/>
        <end position="266"/>
    </location>
</feature>
<name>A0A4Q9BBF5_9BACT</name>